<evidence type="ECO:0000313" key="2">
    <source>
        <dbReference type="EMBL" id="MBV0924959.1"/>
    </source>
</evidence>
<proteinExistence type="predicted"/>
<comment type="caution">
    <text evidence="2">The sequence shown here is derived from an EMBL/GenBank/DDBJ whole genome shotgun (WGS) entry which is preliminary data.</text>
</comment>
<keyword evidence="3" id="KW-1185">Reference proteome</keyword>
<dbReference type="Gene3D" id="2.60.40.10">
    <property type="entry name" value="Immunoglobulins"/>
    <property type="match status" value="2"/>
</dbReference>
<dbReference type="RefSeq" id="WP_162317805.1">
    <property type="nucleotide sequence ID" value="NZ_JAHQXF010000002.1"/>
</dbReference>
<dbReference type="EMBL" id="JAHQXF010000002">
    <property type="protein sequence ID" value="MBV0924959.1"/>
    <property type="molecule type" value="Genomic_DNA"/>
</dbReference>
<dbReference type="Proteomes" id="UP000766550">
    <property type="component" value="Unassembled WGS sequence"/>
</dbReference>
<evidence type="ECO:0000313" key="3">
    <source>
        <dbReference type="Proteomes" id="UP000766550"/>
    </source>
</evidence>
<dbReference type="PANTHER" id="PTHR35902">
    <property type="entry name" value="S-LAYER DOMAIN-LIKE PROTEIN-RELATED"/>
    <property type="match status" value="1"/>
</dbReference>
<sequence>MNTRTPLTLTVVALLLAAGTAAAAVTGSPSIDATLEDNTVSPGEETTLGVVLVNSGEITTGSARNPSLSSEVTTARALKVDVQSGDAPINVVTSRQSLGTLATGPTATVPFEISVDEDADPGRYRVPVELDYEYTSYLSEEDGSRTESEASETAYVTLRVSDDATFDVTNVESDARVGSTGTVAVTVENTGQSAARDASVTLQSQNQDLGVGGGTASSRYVDEWESGEDRTFRYSVSAAESAEPEPYQFNLSVGFDNENGVRKQSVGTSVGIAPDPQQAFSVVSTENDVAVDDTGSYSLTLRNEGPVTVSDSTVTVASQSPDITFGEASSTTQYVGEWEPGETRTVTVDATAGPNAENRNYALTTSINYEDPEGDAGVEEGLSVGLRPGPEQDFSLSDVDATLQAGEDGRLEATLTNEGQQAVENVVLKWNSDHSNLSPQETQYAVGDLGAGESATVSFGVDVSDSADAGPRQFDFVAQYQGNSGDTKEVDGLQVRADVAASQDEFVVESANTTVSPGGSEVIELTVTNNEDVPLTDISAKLFADSPISVTDDEAYVDRLGPGNSTTLRFGISASGGAMEKAYPVSLDFQYTEPDGDSPVSDTYRVAIDVNAESDGGGFPLIGIAAVVLLVSVLAIGGYARYQ</sequence>
<evidence type="ECO:0000256" key="1">
    <source>
        <dbReference type="SAM" id="Phobius"/>
    </source>
</evidence>
<dbReference type="AlphaFoldDB" id="A0A8J8C584"/>
<dbReference type="InterPro" id="IPR013783">
    <property type="entry name" value="Ig-like_fold"/>
</dbReference>
<reference evidence="2 3" key="1">
    <citation type="submission" date="2021-06" db="EMBL/GenBank/DDBJ databases">
        <title>New haloarchaea isolates fom saline soil.</title>
        <authorList>
            <person name="Duran-Viseras A."/>
            <person name="Sanchez-Porro C.S."/>
            <person name="Ventosa A."/>
        </authorList>
    </citation>
    <scope>NUCLEOTIDE SEQUENCE [LARGE SCALE GENOMIC DNA]</scope>
    <source>
        <strain evidence="2 3">JCM 183640</strain>
    </source>
</reference>
<keyword evidence="1" id="KW-0812">Transmembrane</keyword>
<name>A0A8J8C584_9EURY</name>
<keyword evidence="1" id="KW-1133">Transmembrane helix</keyword>
<gene>
    <name evidence="2" type="ORF">KTS45_12200</name>
</gene>
<keyword evidence="1" id="KW-0472">Membrane</keyword>
<dbReference type="PANTHER" id="PTHR35902:SF3">
    <property type="entry name" value="NPCBM-ASSOCIATED, NEW3 DOMAIN OF ALPHA-GALACTOSIDASE"/>
    <property type="match status" value="1"/>
</dbReference>
<feature type="transmembrane region" description="Helical" evidence="1">
    <location>
        <begin position="618"/>
        <end position="640"/>
    </location>
</feature>
<accession>A0A8J8C584</accession>
<organism evidence="2 3">
    <name type="scientific">Haloarcula limicola</name>
    <dbReference type="NCBI Taxonomy" id="1429915"/>
    <lineage>
        <taxon>Archaea</taxon>
        <taxon>Methanobacteriati</taxon>
        <taxon>Methanobacteriota</taxon>
        <taxon>Stenosarchaea group</taxon>
        <taxon>Halobacteria</taxon>
        <taxon>Halobacteriales</taxon>
        <taxon>Haloarculaceae</taxon>
        <taxon>Haloarcula</taxon>
    </lineage>
</organism>
<dbReference type="OrthoDB" id="56770at2157"/>
<protein>
    <submittedName>
        <fullName evidence="2">COG1361 S-layer family protein</fullName>
    </submittedName>
</protein>